<accession>B0C4K6</accession>
<dbReference type="OrthoDB" id="9836310at2"/>
<evidence type="ECO:0000256" key="1">
    <source>
        <dbReference type="SAM" id="Coils"/>
    </source>
</evidence>
<dbReference type="KEGG" id="amr:AM1_4918"/>
<evidence type="ECO:0000256" key="2">
    <source>
        <dbReference type="SAM" id="Phobius"/>
    </source>
</evidence>
<keyword evidence="2" id="KW-1133">Transmembrane helix</keyword>
<dbReference type="HOGENOM" id="CLU_2044548_0_0_3"/>
<keyword evidence="4" id="KW-1185">Reference proteome</keyword>
<evidence type="ECO:0000313" key="4">
    <source>
        <dbReference type="Proteomes" id="UP000000268"/>
    </source>
</evidence>
<protein>
    <submittedName>
        <fullName evidence="3">Uncharacterized protein</fullName>
    </submittedName>
</protein>
<dbReference type="AlphaFoldDB" id="B0C4K6"/>
<feature type="coiled-coil region" evidence="1">
    <location>
        <begin position="34"/>
        <end position="75"/>
    </location>
</feature>
<reference evidence="3 4" key="1">
    <citation type="journal article" date="2008" name="Proc. Natl. Acad. Sci. U.S.A.">
        <title>Niche adaptation and genome expansion in the chlorophyll d-producing cyanobacterium Acaryochloris marina.</title>
        <authorList>
            <person name="Swingley W.D."/>
            <person name="Chen M."/>
            <person name="Cheung P.C."/>
            <person name="Conrad A.L."/>
            <person name="Dejesa L.C."/>
            <person name="Hao J."/>
            <person name="Honchak B.M."/>
            <person name="Karbach L.E."/>
            <person name="Kurdoglu A."/>
            <person name="Lahiri S."/>
            <person name="Mastrian S.D."/>
            <person name="Miyashita H."/>
            <person name="Page L."/>
            <person name="Ramakrishna P."/>
            <person name="Satoh S."/>
            <person name="Sattley W.M."/>
            <person name="Shimada Y."/>
            <person name="Taylor H.L."/>
            <person name="Tomo T."/>
            <person name="Tsuchiya T."/>
            <person name="Wang Z.T."/>
            <person name="Raymond J."/>
            <person name="Mimuro M."/>
            <person name="Blankenship R.E."/>
            <person name="Touchman J.W."/>
        </authorList>
    </citation>
    <scope>NUCLEOTIDE SEQUENCE [LARGE SCALE GENOMIC DNA]</scope>
    <source>
        <strain evidence="4">MBIC 11017</strain>
    </source>
</reference>
<dbReference type="RefSeq" id="WP_012165162.1">
    <property type="nucleotide sequence ID" value="NC_009925.1"/>
</dbReference>
<keyword evidence="2" id="KW-0472">Membrane</keyword>
<dbReference type="SMR" id="B0C4K6"/>
<gene>
    <name evidence="3" type="ordered locus">AM1_4918</name>
</gene>
<proteinExistence type="predicted"/>
<organism evidence="3 4">
    <name type="scientific">Acaryochloris marina (strain MBIC 11017)</name>
    <dbReference type="NCBI Taxonomy" id="329726"/>
    <lineage>
        <taxon>Bacteria</taxon>
        <taxon>Bacillati</taxon>
        <taxon>Cyanobacteriota</taxon>
        <taxon>Cyanophyceae</taxon>
        <taxon>Acaryochloridales</taxon>
        <taxon>Acaryochloridaceae</taxon>
        <taxon>Acaryochloris</taxon>
    </lineage>
</organism>
<keyword evidence="1" id="KW-0175">Coiled coil</keyword>
<dbReference type="EMBL" id="CP000828">
    <property type="protein sequence ID" value="ABW29889.1"/>
    <property type="molecule type" value="Genomic_DNA"/>
</dbReference>
<evidence type="ECO:0000313" key="3">
    <source>
        <dbReference type="EMBL" id="ABW29889.1"/>
    </source>
</evidence>
<name>B0C4K6_ACAM1</name>
<keyword evidence="2" id="KW-0812">Transmembrane</keyword>
<feature type="transmembrane region" description="Helical" evidence="2">
    <location>
        <begin position="6"/>
        <end position="26"/>
    </location>
</feature>
<sequence>MTANETMAPDFLFLAFIAAVILIIFLQSRSIVKQQVTEKELEETQDQISSLTSQIDNMTENREQLAEAVQKTQEKLVVMFMALEESKQIAGLLPQVEGDQPNLLEGVKEQFAGILEQQDD</sequence>
<dbReference type="Proteomes" id="UP000000268">
    <property type="component" value="Chromosome"/>
</dbReference>